<proteinExistence type="predicted"/>
<dbReference type="EMBL" id="MN876845">
    <property type="protein sequence ID" value="QJF12429.1"/>
    <property type="molecule type" value="Genomic_DNA"/>
</dbReference>
<protein>
    <submittedName>
        <fullName evidence="1">Uncharacterized protein</fullName>
    </submittedName>
</protein>
<dbReference type="Proteomes" id="UP000501879">
    <property type="component" value="Segment"/>
</dbReference>
<reference evidence="1 2" key="1">
    <citation type="journal article" date="2020" name="ISME J.">
        <title>New virus isolates from Italian hydrothermal environments underscore the biogeographic pattern in archaeal virus communities.</title>
        <authorList>
            <person name="Baquero D.P."/>
            <person name="Contursi P."/>
            <person name="Piochi M."/>
            <person name="Bartolucci S."/>
            <person name="Liu Y."/>
            <person name="Cvirkaite-Krupovic V."/>
            <person name="Prangishvili D."/>
            <person name="Krupovic M."/>
        </authorList>
    </citation>
    <scope>NUCLEOTIDE SEQUENCE [LARGE SCALE GENOMIC DNA]</scope>
    <source>
        <strain evidence="1">10</strain>
    </source>
</reference>
<sequence>MRRLIAIILLVVLLIYSIYMAYSQPRSPNVVIVRPQQAQPETQTATPPSAQVQPLPLLAVCNAIYLKIGNTQLCGTITSLFYTTTGYQIAMKSGWISGQFIIVRPPICSVNTTGNVVNIPCDVEVLIPTRPIEPSTTVS</sequence>
<gene>
    <name evidence="1" type="ORF">PSV2_gp17</name>
</gene>
<organism evidence="1 2">
    <name type="scientific">Pyrobaculum spherical virus 2</name>
    <dbReference type="NCBI Taxonomy" id="2730632"/>
    <lineage>
        <taxon>Viruses</taxon>
        <taxon>Viruses incertae sedis</taxon>
        <taxon>Globuloviridae</taxon>
        <taxon>Alphaglobulovirus</taxon>
        <taxon>Alphaglobulovirus pozzuoliense</taxon>
    </lineage>
</organism>
<keyword evidence="2" id="KW-1185">Reference proteome</keyword>
<evidence type="ECO:0000313" key="2">
    <source>
        <dbReference type="Proteomes" id="UP000501879"/>
    </source>
</evidence>
<name>A0A6M3VZB2_9VIRU</name>
<accession>A0A6M3VZB2</accession>
<evidence type="ECO:0000313" key="1">
    <source>
        <dbReference type="EMBL" id="QJF12429.1"/>
    </source>
</evidence>